<dbReference type="Pfam" id="PF03372">
    <property type="entry name" value="Exo_endo_phos"/>
    <property type="match status" value="1"/>
</dbReference>
<protein>
    <submittedName>
        <fullName evidence="7">Endonuclease</fullName>
    </submittedName>
</protein>
<evidence type="ECO:0000313" key="8">
    <source>
        <dbReference type="Proteomes" id="UP001652504"/>
    </source>
</evidence>
<feature type="signal peptide" evidence="5">
    <location>
        <begin position="1"/>
        <end position="21"/>
    </location>
</feature>
<dbReference type="InterPro" id="IPR036691">
    <property type="entry name" value="Endo/exonu/phosph_ase_sf"/>
</dbReference>
<evidence type="ECO:0000256" key="1">
    <source>
        <dbReference type="ARBA" id="ARBA00006429"/>
    </source>
</evidence>
<gene>
    <name evidence="7" type="ORF">OE749_05635</name>
</gene>
<keyword evidence="8" id="KW-1185">Reference proteome</keyword>
<evidence type="ECO:0000313" key="7">
    <source>
        <dbReference type="EMBL" id="MCV2884168.1"/>
    </source>
</evidence>
<dbReference type="PANTHER" id="PTHR33607:SF2">
    <property type="entry name" value="ENDONUCLEASE-1"/>
    <property type="match status" value="1"/>
</dbReference>
<keyword evidence="5" id="KW-0732">Signal</keyword>
<evidence type="ECO:0000256" key="4">
    <source>
        <dbReference type="SAM" id="MobiDB-lite"/>
    </source>
</evidence>
<dbReference type="SUPFAM" id="SSF56219">
    <property type="entry name" value="DNase I-like"/>
    <property type="match status" value="1"/>
</dbReference>
<keyword evidence="7" id="KW-0255">Endonuclease</keyword>
<keyword evidence="3" id="KW-0378">Hydrolase</keyword>
<dbReference type="InterPro" id="IPR005135">
    <property type="entry name" value="Endo/exonuclease/phosphatase"/>
</dbReference>
<dbReference type="Gene3D" id="3.60.10.10">
    <property type="entry name" value="Endonuclease/exonuclease/phosphatase"/>
    <property type="match status" value="1"/>
</dbReference>
<dbReference type="GO" id="GO:0004519">
    <property type="term" value="F:endonuclease activity"/>
    <property type="evidence" value="ECO:0007669"/>
    <property type="project" value="UniProtKB-KW"/>
</dbReference>
<accession>A0ABT3A696</accession>
<keyword evidence="2" id="KW-0540">Nuclease</keyword>
<dbReference type="InterPro" id="IPR007346">
    <property type="entry name" value="Endonuclease-I"/>
</dbReference>
<evidence type="ECO:0000256" key="5">
    <source>
        <dbReference type="SAM" id="SignalP"/>
    </source>
</evidence>
<evidence type="ECO:0000259" key="6">
    <source>
        <dbReference type="Pfam" id="PF03372"/>
    </source>
</evidence>
<organism evidence="7 8">
    <name type="scientific">Fluctibacter corallii</name>
    <dbReference type="NCBI Taxonomy" id="2984329"/>
    <lineage>
        <taxon>Bacteria</taxon>
        <taxon>Pseudomonadati</taxon>
        <taxon>Pseudomonadota</taxon>
        <taxon>Gammaproteobacteria</taxon>
        <taxon>Alteromonadales</taxon>
        <taxon>Alteromonadaceae</taxon>
        <taxon>Fluctibacter</taxon>
    </lineage>
</organism>
<evidence type="ECO:0000256" key="2">
    <source>
        <dbReference type="ARBA" id="ARBA00022722"/>
    </source>
</evidence>
<proteinExistence type="inferred from homology"/>
<feature type="region of interest" description="Disordered" evidence="4">
    <location>
        <begin position="291"/>
        <end position="312"/>
    </location>
</feature>
<dbReference type="EMBL" id="JAOWKX010000002">
    <property type="protein sequence ID" value="MCV2884168.1"/>
    <property type="molecule type" value="Genomic_DNA"/>
</dbReference>
<dbReference type="Pfam" id="PF04231">
    <property type="entry name" value="Endonuclease_1"/>
    <property type="match status" value="1"/>
</dbReference>
<dbReference type="SUPFAM" id="SSF54060">
    <property type="entry name" value="His-Me finger endonucleases"/>
    <property type="match status" value="1"/>
</dbReference>
<dbReference type="PANTHER" id="PTHR33607">
    <property type="entry name" value="ENDONUCLEASE-1"/>
    <property type="match status" value="1"/>
</dbReference>
<evidence type="ECO:0000256" key="3">
    <source>
        <dbReference type="ARBA" id="ARBA00022801"/>
    </source>
</evidence>
<reference evidence="7 8" key="1">
    <citation type="submission" date="2022-10" db="EMBL/GenBank/DDBJ databases">
        <title>Aestuariibacter sp. AA17 isolated from Montipora capitata coral fragment.</title>
        <authorList>
            <person name="Emsley S.A."/>
            <person name="Pfannmuller K.M."/>
            <person name="Loughran R.M."/>
            <person name="Shlafstein M."/>
            <person name="Papke E."/>
            <person name="Saw J.H."/>
            <person name="Ushijima B."/>
            <person name="Videau P."/>
        </authorList>
    </citation>
    <scope>NUCLEOTIDE SEQUENCE [LARGE SCALE GENOMIC DNA]</scope>
    <source>
        <strain evidence="7 8">AA17</strain>
    </source>
</reference>
<comment type="similarity">
    <text evidence="1">Belongs to the EndA/NucM nuclease family.</text>
</comment>
<feature type="chain" id="PRO_5047333178" evidence="5">
    <location>
        <begin position="22"/>
        <end position="548"/>
    </location>
</feature>
<feature type="domain" description="Endonuclease/exonuclease/phosphatase" evidence="6">
    <location>
        <begin position="33"/>
        <end position="283"/>
    </location>
</feature>
<sequence>MRYFLAIVLTLILLLCKTALASGEDAVPLHIYTWNIEHLALQNGQGCRPRTQQDYDALKAFAETLDAHIVAVQEVENSAALARIFPENHWHIEMSFRPPSQSNSRCRGTNNVFTDQHVGFAIKKGVQYRRVDDYVALQTSERMRRGVEIELQHGEHLLHVLAVHLKSGCFTGSLGGNGACGTLAEQVTLLEQWIDAHARHRHGLMVLGDFNRRLNVPNDTVWQEIDDADPNDYAELEKPTISARNCHPNFDELIDHIVVDQYSAARIRHPRTADFPDSMLSDHCPVGVTLFTSESRDDDNGSGDADAPDSGIGIGLRGQALRNFLKAEYYNGKHRELGYSLARRLMYREIDVNNERVVGVYSGFSQPSRDTTFLNPINAEHTVPQSWFRKREPMRSDIHHLFPTHELPNNRRGSFPFADVNDASTDTWFGSDEQGRLVTQANTPIVGIGGFSELLKNKAFEPPEHQKGNTARAIAYFYTMYPGRAGDIKRIVLDGDLSLLNAWHKADPVDDAEKRRDAAIEHHQGNSNPYIWDATLMCRAWELDGCSQ</sequence>
<dbReference type="Proteomes" id="UP001652504">
    <property type="component" value="Unassembled WGS sequence"/>
</dbReference>
<dbReference type="InterPro" id="IPR044925">
    <property type="entry name" value="His-Me_finger_sf"/>
</dbReference>
<comment type="caution">
    <text evidence="7">The sequence shown here is derived from an EMBL/GenBank/DDBJ whole genome shotgun (WGS) entry which is preliminary data.</text>
</comment>
<dbReference type="RefSeq" id="WP_263711375.1">
    <property type="nucleotide sequence ID" value="NZ_JAOWKX010000002.1"/>
</dbReference>
<name>A0ABT3A696_9ALTE</name>